<name>A0A140NPZ9_PROSM</name>
<dbReference type="GeneID" id="93519713"/>
<proteinExistence type="predicted"/>
<accession>A0A140NPZ9</accession>
<dbReference type="RefSeq" id="WP_014658133.1">
    <property type="nucleotide sequence ID" value="NC_017731.1"/>
</dbReference>
<organism evidence="1 2">
    <name type="scientific">Providencia stuartii (strain MRSN 2154)</name>
    <dbReference type="NCBI Taxonomy" id="1157951"/>
    <lineage>
        <taxon>Bacteria</taxon>
        <taxon>Pseudomonadati</taxon>
        <taxon>Pseudomonadota</taxon>
        <taxon>Gammaproteobacteria</taxon>
        <taxon>Enterobacterales</taxon>
        <taxon>Morganellaceae</taxon>
        <taxon>Providencia</taxon>
    </lineage>
</organism>
<sequence length="110" mass="12477">MERRRYIVFNVKGFSSIYNDFAGEDIPFRLMLERASGGTEVVNLNLHSKLDMMFYQTLLSYCYGSPSFSNPNNLLGPKYLRAGISLDDSGLIGFDMSNNIIPDNDVYDDN</sequence>
<evidence type="ECO:0000313" key="1">
    <source>
        <dbReference type="EMBL" id="AFH95559.1"/>
    </source>
</evidence>
<dbReference type="AlphaFoldDB" id="A0A140NPZ9"/>
<reference evidence="1 2" key="1">
    <citation type="journal article" date="2012" name="J. Bacteriol.">
        <title>Complete Genome Sequence of Providencia stuartii Clinical Isolate MRSN 2154.</title>
        <authorList>
            <person name="Clifford R.J."/>
            <person name="Hang J."/>
            <person name="Riley M.C."/>
            <person name="Onmus-Leone F."/>
            <person name="Kuschner R.A."/>
            <person name="Lesho E.P."/>
            <person name="Waterman P.E."/>
        </authorList>
    </citation>
    <scope>NUCLEOTIDE SEQUENCE [LARGE SCALE GENOMIC DNA]</scope>
    <source>
        <strain evidence="1 2">MRSN 2154</strain>
    </source>
</reference>
<dbReference type="EMBL" id="CP003488">
    <property type="protein sequence ID" value="AFH95559.1"/>
    <property type="molecule type" value="Genomic_DNA"/>
</dbReference>
<gene>
    <name evidence="1" type="ordered locus">S70_18790</name>
</gene>
<dbReference type="HOGENOM" id="CLU_2168777_0_0_6"/>
<protein>
    <submittedName>
        <fullName evidence="1">Uncharacterized protein</fullName>
    </submittedName>
</protein>
<evidence type="ECO:0000313" key="2">
    <source>
        <dbReference type="Proteomes" id="UP000005012"/>
    </source>
</evidence>
<reference evidence="2" key="2">
    <citation type="submission" date="2012-04" db="EMBL/GenBank/DDBJ databases">
        <title>Complete genome sequence of Providencia stuartii clinical isolate MRSN 2154.</title>
        <authorList>
            <person name="Clifford R.J."/>
            <person name="Hang J."/>
            <person name="Riley M.C."/>
            <person name="Onmus-Leone F."/>
            <person name="Kuschner R.A."/>
            <person name="Lesho E.P."/>
            <person name="Waterman P.E."/>
        </authorList>
    </citation>
    <scope>NUCLEOTIDE SEQUENCE [LARGE SCALE GENOMIC DNA]</scope>
    <source>
        <strain evidence="2">MRSN 2154</strain>
    </source>
</reference>
<dbReference type="Proteomes" id="UP000005012">
    <property type="component" value="Chromosome"/>
</dbReference>
<dbReference type="KEGG" id="psi:S70_18790"/>